<evidence type="ECO:0000259" key="15">
    <source>
        <dbReference type="Pfam" id="PF08544"/>
    </source>
</evidence>
<keyword evidence="8 13" id="KW-0547">Nucleotide-binding</keyword>
<dbReference type="GO" id="GO:0004413">
    <property type="term" value="F:homoserine kinase activity"/>
    <property type="evidence" value="ECO:0007669"/>
    <property type="project" value="UniProtKB-EC"/>
</dbReference>
<feature type="domain" description="GHMP kinase N-terminal" evidence="14">
    <location>
        <begin position="61"/>
        <end position="143"/>
    </location>
</feature>
<keyword evidence="6 13" id="KW-0808">Transferase</keyword>
<dbReference type="InterPro" id="IPR036554">
    <property type="entry name" value="GHMP_kinase_C_sf"/>
</dbReference>
<dbReference type="InterPro" id="IPR014721">
    <property type="entry name" value="Ribsml_uS5_D2-typ_fold_subgr"/>
</dbReference>
<dbReference type="Gene3D" id="3.30.70.890">
    <property type="entry name" value="GHMP kinase, C-terminal domain"/>
    <property type="match status" value="1"/>
</dbReference>
<keyword evidence="13" id="KW-0963">Cytoplasm</keyword>
<reference evidence="16 17" key="1">
    <citation type="submission" date="2023-07" db="EMBL/GenBank/DDBJ databases">
        <title>The novel representative of Negativicutes class, Anaeroselena agilis gen. nov. sp. nov.</title>
        <authorList>
            <person name="Prokofeva M.I."/>
            <person name="Elcheninov A.G."/>
            <person name="Klyukina A."/>
            <person name="Kublanov I.V."/>
            <person name="Frolov E.N."/>
            <person name="Podosokorskaya O.A."/>
        </authorList>
    </citation>
    <scope>NUCLEOTIDE SEQUENCE [LARGE SCALE GENOMIC DNA]</scope>
    <source>
        <strain evidence="16 17">4137-cl</strain>
    </source>
</reference>
<evidence type="ECO:0000256" key="1">
    <source>
        <dbReference type="ARBA" id="ARBA00005015"/>
    </source>
</evidence>
<comment type="subcellular location">
    <subcellularLocation>
        <location evidence="13">Cytoplasm</location>
    </subcellularLocation>
</comment>
<name>A0ABU3NXS1_9FIRM</name>
<comment type="similarity">
    <text evidence="2 13">Belongs to the GHMP kinase family. Homoserine kinase subfamily.</text>
</comment>
<organism evidence="16 17">
    <name type="scientific">Anaeroselena agilis</name>
    <dbReference type="NCBI Taxonomy" id="3063788"/>
    <lineage>
        <taxon>Bacteria</taxon>
        <taxon>Bacillati</taxon>
        <taxon>Bacillota</taxon>
        <taxon>Negativicutes</taxon>
        <taxon>Acetonemataceae</taxon>
        <taxon>Anaeroselena</taxon>
    </lineage>
</organism>
<evidence type="ECO:0000256" key="6">
    <source>
        <dbReference type="ARBA" id="ARBA00022679"/>
    </source>
</evidence>
<gene>
    <name evidence="13 16" type="primary">thrB</name>
    <name evidence="16" type="ORF">Q4T40_08165</name>
</gene>
<protein>
    <recommendedName>
        <fullName evidence="4 13">Homoserine kinase</fullName>
        <shortName evidence="13">HK</shortName>
        <shortName evidence="13">HSK</shortName>
        <ecNumber evidence="3 13">2.7.1.39</ecNumber>
    </recommendedName>
</protein>
<evidence type="ECO:0000313" key="16">
    <source>
        <dbReference type="EMBL" id="MDT8901210.1"/>
    </source>
</evidence>
<evidence type="ECO:0000256" key="3">
    <source>
        <dbReference type="ARBA" id="ARBA00012078"/>
    </source>
</evidence>
<dbReference type="InterPro" id="IPR013750">
    <property type="entry name" value="GHMP_kinase_C_dom"/>
</dbReference>
<keyword evidence="10 13" id="KW-0067">ATP-binding</keyword>
<evidence type="ECO:0000256" key="8">
    <source>
        <dbReference type="ARBA" id="ARBA00022741"/>
    </source>
</evidence>
<dbReference type="SUPFAM" id="SSF54211">
    <property type="entry name" value="Ribosomal protein S5 domain 2-like"/>
    <property type="match status" value="1"/>
</dbReference>
<sequence length="302" mass="30646">MESTVTVRVPGTTANCGPGFDTVGIACTIYNDLTLTLSEKPGFTLAVTGEGADGIPNNERNIAYQAVSAVLNKVGVTSPGITIAMHNNIPLARGLGSSAAAIVGGLVAANAATGGKLGKDELLVLATALEGHPDNVAPAIFGGITVSFTAGGTPETLRFNPPDPLRLVVAVPDFGLSTKAARQVLPKTVPYADAVFNVSRAALLVGALCQGRLDLLRFALEDRLHQPYRAKLIPGMDEVLAAAQANGALGAAISGAGPCLIAFAHRETSAAIGGAMVAAFARHGVKAASLDLDVDNHGAKII</sequence>
<feature type="binding site" evidence="13">
    <location>
        <begin position="90"/>
        <end position="100"/>
    </location>
    <ligand>
        <name>ATP</name>
        <dbReference type="ChEBI" id="CHEBI:30616"/>
    </ligand>
</feature>
<keyword evidence="9 13" id="KW-0418">Kinase</keyword>
<evidence type="ECO:0000256" key="13">
    <source>
        <dbReference type="HAMAP-Rule" id="MF_00384"/>
    </source>
</evidence>
<dbReference type="Pfam" id="PF00288">
    <property type="entry name" value="GHMP_kinases_N"/>
    <property type="match status" value="1"/>
</dbReference>
<evidence type="ECO:0000256" key="4">
    <source>
        <dbReference type="ARBA" id="ARBA00017858"/>
    </source>
</evidence>
<evidence type="ECO:0000256" key="2">
    <source>
        <dbReference type="ARBA" id="ARBA00007370"/>
    </source>
</evidence>
<evidence type="ECO:0000256" key="12">
    <source>
        <dbReference type="ARBA" id="ARBA00049954"/>
    </source>
</evidence>
<dbReference type="Proteomes" id="UP001254848">
    <property type="component" value="Unassembled WGS sequence"/>
</dbReference>
<dbReference type="SUPFAM" id="SSF55060">
    <property type="entry name" value="GHMP Kinase, C-terminal domain"/>
    <property type="match status" value="1"/>
</dbReference>
<keyword evidence="17" id="KW-1185">Reference proteome</keyword>
<dbReference type="InterPro" id="IPR006204">
    <property type="entry name" value="GHMP_kinase_N_dom"/>
</dbReference>
<proteinExistence type="inferred from homology"/>
<dbReference type="NCBIfam" id="NF002288">
    <property type="entry name" value="PRK01212.1-4"/>
    <property type="match status" value="1"/>
</dbReference>
<dbReference type="InterPro" id="IPR000870">
    <property type="entry name" value="Homoserine_kinase"/>
</dbReference>
<keyword evidence="7 13" id="KW-0791">Threonine biosynthesis</keyword>
<evidence type="ECO:0000259" key="14">
    <source>
        <dbReference type="Pfam" id="PF00288"/>
    </source>
</evidence>
<dbReference type="PANTHER" id="PTHR20861:SF1">
    <property type="entry name" value="HOMOSERINE KINASE"/>
    <property type="match status" value="1"/>
</dbReference>
<dbReference type="Pfam" id="PF08544">
    <property type="entry name" value="GHMP_kinases_C"/>
    <property type="match status" value="1"/>
</dbReference>
<comment type="pathway">
    <text evidence="1 13">Amino-acid biosynthesis; L-threonine biosynthesis; L-threonine from L-aspartate: step 4/5.</text>
</comment>
<dbReference type="RefSeq" id="WP_413779730.1">
    <property type="nucleotide sequence ID" value="NZ_JAUOZS010000001.1"/>
</dbReference>
<evidence type="ECO:0000256" key="9">
    <source>
        <dbReference type="ARBA" id="ARBA00022777"/>
    </source>
</evidence>
<accession>A0ABU3NXS1</accession>
<feature type="domain" description="GHMP kinase C-terminal" evidence="15">
    <location>
        <begin position="205"/>
        <end position="276"/>
    </location>
</feature>
<comment type="function">
    <text evidence="12 13">Catalyzes the ATP-dependent phosphorylation of L-homoserine to L-homoserine phosphate.</text>
</comment>
<dbReference type="NCBIfam" id="TIGR00191">
    <property type="entry name" value="thrB"/>
    <property type="match status" value="1"/>
</dbReference>
<dbReference type="PRINTS" id="PR00958">
    <property type="entry name" value="HOMSERKINASE"/>
</dbReference>
<dbReference type="Gene3D" id="3.30.230.10">
    <property type="match status" value="1"/>
</dbReference>
<evidence type="ECO:0000256" key="7">
    <source>
        <dbReference type="ARBA" id="ARBA00022697"/>
    </source>
</evidence>
<dbReference type="HAMAP" id="MF_00384">
    <property type="entry name" value="Homoser_kinase"/>
    <property type="match status" value="1"/>
</dbReference>
<dbReference type="EC" id="2.7.1.39" evidence="3 13"/>
<dbReference type="PROSITE" id="PS00627">
    <property type="entry name" value="GHMP_KINASES_ATP"/>
    <property type="match status" value="1"/>
</dbReference>
<comment type="caution">
    <text evidence="16">The sequence shown here is derived from an EMBL/GenBank/DDBJ whole genome shotgun (WGS) entry which is preliminary data.</text>
</comment>
<dbReference type="PANTHER" id="PTHR20861">
    <property type="entry name" value="HOMOSERINE/4-DIPHOSPHOCYTIDYL-2-C-METHYL-D-ERYTHRITOL KINASE"/>
    <property type="match status" value="1"/>
</dbReference>
<keyword evidence="5 13" id="KW-0028">Amino-acid biosynthesis</keyword>
<comment type="catalytic activity">
    <reaction evidence="11 13">
        <text>L-homoserine + ATP = O-phospho-L-homoserine + ADP + H(+)</text>
        <dbReference type="Rhea" id="RHEA:13985"/>
        <dbReference type="ChEBI" id="CHEBI:15378"/>
        <dbReference type="ChEBI" id="CHEBI:30616"/>
        <dbReference type="ChEBI" id="CHEBI:57476"/>
        <dbReference type="ChEBI" id="CHEBI:57590"/>
        <dbReference type="ChEBI" id="CHEBI:456216"/>
        <dbReference type="EC" id="2.7.1.39"/>
    </reaction>
</comment>
<evidence type="ECO:0000256" key="11">
    <source>
        <dbReference type="ARBA" id="ARBA00049375"/>
    </source>
</evidence>
<dbReference type="InterPro" id="IPR006203">
    <property type="entry name" value="GHMP_knse_ATP-bd_CS"/>
</dbReference>
<dbReference type="PIRSF" id="PIRSF000676">
    <property type="entry name" value="Homoser_kin"/>
    <property type="match status" value="1"/>
</dbReference>
<dbReference type="EMBL" id="JAUOZS010000001">
    <property type="protein sequence ID" value="MDT8901210.1"/>
    <property type="molecule type" value="Genomic_DNA"/>
</dbReference>
<evidence type="ECO:0000256" key="5">
    <source>
        <dbReference type="ARBA" id="ARBA00022605"/>
    </source>
</evidence>
<evidence type="ECO:0000256" key="10">
    <source>
        <dbReference type="ARBA" id="ARBA00022840"/>
    </source>
</evidence>
<dbReference type="InterPro" id="IPR020568">
    <property type="entry name" value="Ribosomal_Su5_D2-typ_SF"/>
</dbReference>
<evidence type="ECO:0000313" key="17">
    <source>
        <dbReference type="Proteomes" id="UP001254848"/>
    </source>
</evidence>